<dbReference type="GO" id="GO:0006906">
    <property type="term" value="P:vesicle fusion"/>
    <property type="evidence" value="ECO:0007669"/>
    <property type="project" value="TreeGrafter"/>
</dbReference>
<dbReference type="Ensembl" id="ENSEBUT00000016002.1">
    <property type="protein sequence ID" value="ENSEBUP00000015426.1"/>
    <property type="gene ID" value="ENSEBUG00000009727.1"/>
</dbReference>
<dbReference type="InterPro" id="IPR000727">
    <property type="entry name" value="T_SNARE_dom"/>
</dbReference>
<evidence type="ECO:0000256" key="8">
    <source>
        <dbReference type="SAM" id="Phobius"/>
    </source>
</evidence>
<dbReference type="PANTHER" id="PTHR19957:SF3">
    <property type="entry name" value="SYNTAXIN-5"/>
    <property type="match status" value="1"/>
</dbReference>
<dbReference type="SMART" id="SM00397">
    <property type="entry name" value="t_SNARE"/>
    <property type="match status" value="1"/>
</dbReference>
<evidence type="ECO:0000256" key="6">
    <source>
        <dbReference type="ARBA" id="ARBA00023054"/>
    </source>
</evidence>
<reference evidence="10" key="2">
    <citation type="submission" date="2025-09" db="UniProtKB">
        <authorList>
            <consortium name="Ensembl"/>
        </authorList>
    </citation>
    <scope>IDENTIFICATION</scope>
</reference>
<name>A0A8C4WWG9_EPTBU</name>
<sequence length="344" mass="38559">MSARRRHAVPPSSCEGVCVGPVHTVHTHTVTDKASRSRADCSLRSPVFLTERTTCGRDRTHEFLSVCKSFNKQHNGLQEIRSPCLSSQKESPFSSLAKQIGRDLCKTSSKLEKLELLAKDASFVEEKALEIDQLTSIIKQDIGSLNKQIVGLQDSLKLMKVRMGRHAWSHRNAVVVILQSKLASMSSECKSLLETRTENLKREQHRKEQFLSHSSLAASPAADYRHEWNAGGQVNIDMDLGAAHQKQAQITQVADRECMGSMKTMESTIVELGSIFNQLAYMVKEQEELIQRIDAGVEDSHLNVDAAHTEIVKYLQFVTANRRFMLKVFLVLIIIFVAFAIVLT</sequence>
<protein>
    <submittedName>
        <fullName evidence="10">Syntaxin 5A, like</fullName>
    </submittedName>
</protein>
<evidence type="ECO:0000259" key="9">
    <source>
        <dbReference type="PROSITE" id="PS50192"/>
    </source>
</evidence>
<keyword evidence="4 8" id="KW-0812">Transmembrane</keyword>
<dbReference type="Pfam" id="PF11416">
    <property type="entry name" value="Syntaxin-5_N"/>
    <property type="match status" value="1"/>
</dbReference>
<dbReference type="PANTHER" id="PTHR19957">
    <property type="entry name" value="SYNTAXIN"/>
    <property type="match status" value="1"/>
</dbReference>
<dbReference type="SUPFAM" id="SSF47661">
    <property type="entry name" value="t-snare proteins"/>
    <property type="match status" value="1"/>
</dbReference>
<feature type="transmembrane region" description="Helical" evidence="8">
    <location>
        <begin position="324"/>
        <end position="343"/>
    </location>
</feature>
<dbReference type="GO" id="GO:0000149">
    <property type="term" value="F:SNARE binding"/>
    <property type="evidence" value="ECO:0007669"/>
    <property type="project" value="TreeGrafter"/>
</dbReference>
<proteinExistence type="inferred from homology"/>
<dbReference type="GO" id="GO:0005484">
    <property type="term" value="F:SNAP receptor activity"/>
    <property type="evidence" value="ECO:0007669"/>
    <property type="project" value="TreeGrafter"/>
</dbReference>
<evidence type="ECO:0000256" key="2">
    <source>
        <dbReference type="ARBA" id="ARBA00009063"/>
    </source>
</evidence>
<keyword evidence="3" id="KW-0813">Transport</keyword>
<evidence type="ECO:0000256" key="1">
    <source>
        <dbReference type="ARBA" id="ARBA00004211"/>
    </source>
</evidence>
<dbReference type="GO" id="GO:0006888">
    <property type="term" value="P:endoplasmic reticulum to Golgi vesicle-mediated transport"/>
    <property type="evidence" value="ECO:0007669"/>
    <property type="project" value="TreeGrafter"/>
</dbReference>
<comment type="similarity">
    <text evidence="2">Belongs to the syntaxin family.</text>
</comment>
<feature type="domain" description="T-SNARE coiled-coil homology" evidence="9">
    <location>
        <begin position="252"/>
        <end position="314"/>
    </location>
</feature>
<accession>A0A8C4WWG9</accession>
<dbReference type="InterPro" id="IPR045242">
    <property type="entry name" value="Syntaxin"/>
</dbReference>
<dbReference type="CDD" id="cd15844">
    <property type="entry name" value="SNARE_syntaxin5"/>
    <property type="match status" value="1"/>
</dbReference>
<evidence type="ECO:0000256" key="5">
    <source>
        <dbReference type="ARBA" id="ARBA00022989"/>
    </source>
</evidence>
<evidence type="ECO:0000313" key="10">
    <source>
        <dbReference type="Ensembl" id="ENSEBUP00000015426.1"/>
    </source>
</evidence>
<dbReference type="GO" id="GO:0000139">
    <property type="term" value="C:Golgi membrane"/>
    <property type="evidence" value="ECO:0007669"/>
    <property type="project" value="TreeGrafter"/>
</dbReference>
<reference evidence="10" key="1">
    <citation type="submission" date="2025-08" db="UniProtKB">
        <authorList>
            <consortium name="Ensembl"/>
        </authorList>
    </citation>
    <scope>IDENTIFICATION</scope>
</reference>
<keyword evidence="6" id="KW-0175">Coiled coil</keyword>
<dbReference type="InterPro" id="IPR010989">
    <property type="entry name" value="SNARE"/>
</dbReference>
<evidence type="ECO:0000313" key="11">
    <source>
        <dbReference type="Proteomes" id="UP000694388"/>
    </source>
</evidence>
<evidence type="ECO:0000256" key="7">
    <source>
        <dbReference type="ARBA" id="ARBA00023136"/>
    </source>
</evidence>
<dbReference type="GO" id="GO:0006886">
    <property type="term" value="P:intracellular protein transport"/>
    <property type="evidence" value="ECO:0007669"/>
    <property type="project" value="TreeGrafter"/>
</dbReference>
<dbReference type="PROSITE" id="PS50192">
    <property type="entry name" value="T_SNARE"/>
    <property type="match status" value="1"/>
</dbReference>
<dbReference type="GeneTree" id="ENSGT01000000214440"/>
<dbReference type="Proteomes" id="UP000694388">
    <property type="component" value="Unplaced"/>
</dbReference>
<dbReference type="Gene3D" id="1.20.58.70">
    <property type="match status" value="1"/>
</dbReference>
<dbReference type="GO" id="GO:0031201">
    <property type="term" value="C:SNARE complex"/>
    <property type="evidence" value="ECO:0007669"/>
    <property type="project" value="TreeGrafter"/>
</dbReference>
<evidence type="ECO:0000256" key="3">
    <source>
        <dbReference type="ARBA" id="ARBA00022448"/>
    </source>
</evidence>
<dbReference type="InterPro" id="IPR021538">
    <property type="entry name" value="Syntaxin-5_N"/>
</dbReference>
<keyword evidence="7 8" id="KW-0472">Membrane</keyword>
<evidence type="ECO:0000256" key="4">
    <source>
        <dbReference type="ARBA" id="ARBA00022692"/>
    </source>
</evidence>
<organism evidence="10 11">
    <name type="scientific">Eptatretus burgeri</name>
    <name type="common">Inshore hagfish</name>
    <dbReference type="NCBI Taxonomy" id="7764"/>
    <lineage>
        <taxon>Eukaryota</taxon>
        <taxon>Metazoa</taxon>
        <taxon>Chordata</taxon>
        <taxon>Craniata</taxon>
        <taxon>Vertebrata</taxon>
        <taxon>Cyclostomata</taxon>
        <taxon>Myxini</taxon>
        <taxon>Myxiniformes</taxon>
        <taxon>Myxinidae</taxon>
        <taxon>Eptatretinae</taxon>
        <taxon>Eptatretus</taxon>
    </lineage>
</organism>
<dbReference type="GO" id="GO:0048278">
    <property type="term" value="P:vesicle docking"/>
    <property type="evidence" value="ECO:0007669"/>
    <property type="project" value="TreeGrafter"/>
</dbReference>
<dbReference type="AlphaFoldDB" id="A0A8C4WWG9"/>
<comment type="subcellular location">
    <subcellularLocation>
        <location evidence="1">Membrane</location>
        <topology evidence="1">Single-pass type IV membrane protein</topology>
    </subcellularLocation>
</comment>
<keyword evidence="5 8" id="KW-1133">Transmembrane helix</keyword>
<dbReference type="Pfam" id="PF05739">
    <property type="entry name" value="SNARE"/>
    <property type="match status" value="1"/>
</dbReference>
<dbReference type="OMA" id="NTPSQQM"/>
<keyword evidence="11" id="KW-1185">Reference proteome</keyword>